<comment type="caution">
    <text evidence="3">The sequence shown here is derived from an EMBL/GenBank/DDBJ whole genome shotgun (WGS) entry which is preliminary data.</text>
</comment>
<dbReference type="SUPFAM" id="SSF49464">
    <property type="entry name" value="Carboxypeptidase regulatory domain-like"/>
    <property type="match status" value="1"/>
</dbReference>
<keyword evidence="3" id="KW-0121">Carboxypeptidase</keyword>
<dbReference type="InterPro" id="IPR008969">
    <property type="entry name" value="CarboxyPept-like_regulatory"/>
</dbReference>
<keyword evidence="3" id="KW-0378">Hydrolase</keyword>
<dbReference type="InterPro" id="IPR039426">
    <property type="entry name" value="TonB-dep_rcpt-like"/>
</dbReference>
<dbReference type="Gene3D" id="2.60.40.1120">
    <property type="entry name" value="Carboxypeptidase-like, regulatory domain"/>
    <property type="match status" value="1"/>
</dbReference>
<dbReference type="PANTHER" id="PTHR30069:SF29">
    <property type="entry name" value="HEMOGLOBIN AND HEMOGLOBIN-HAPTOGLOBIN-BINDING PROTEIN 1-RELATED"/>
    <property type="match status" value="1"/>
</dbReference>
<protein>
    <submittedName>
        <fullName evidence="3">Carboxypeptidase-like protein</fullName>
    </submittedName>
</protein>
<gene>
    <name evidence="3" type="ORF">CLV84_0337</name>
</gene>
<accession>A0A2S6I7D9</accession>
<dbReference type="PANTHER" id="PTHR30069">
    <property type="entry name" value="TONB-DEPENDENT OUTER MEMBRANE RECEPTOR"/>
    <property type="match status" value="1"/>
</dbReference>
<sequence length="785" mass="86575">MKAIARYPSFLIWLLLAAVYAAPAWGQSPTTTLKGRVVDADNRQPVPLATVIIVGSSPLVGQITDEDGYFKLTEVALGRVTIRVSSLGYEDRVVPNIVLISGKEFYAEVELKEAFTTLAEVVVKPETDRGGVQNEMALVSSRSLSIEAAERYAGGIGDPARLVSSFAGVAGTGDGNNDIIVRGNNPRFVQWRLEGIEIPNPNHFSGEGLTGGPISVLNSRMLANSSFYTGAFPAAYGNVLSSVFDVDFRNGNTDKREHSFSVGALGIDFTTEGPIDRQRRSSYLVNYRYSTLGLLDQLGVVDFGGVPQYQDAAFKVQVPTGKLGTIFLFGMGGDSRIDTEYREFEDSEQVTSRYSQRSRVGIVGVKQVIATGKDAYLKTVVSYSGNGSTTGGMRVFDTPTLEEDSDARLANTALRISSTIHHKLGARHLLTAGVVGSFFYFDFASKRFDVAADEFRVGQDITGTASLMQGFTSWKWRIAEHLSLVSGLHLEKTSLNREISLEPRASLRYDFTDRQAVTAAFGVHGNMTSLSNYFAVVYEEGQPIQPNTTLKLLKARHFVVGYENRLSDQLRLKVEAYYQSLYDIGVETGESSYSLINQQADYSDRRLESTGLGRNYGIDLTLEKYFSSNYYFLVTGSLYQARYRGSDAVWRNARFNGNYLANVLVGKEFPVGKARNNTWAVNGKFNLLGARYLMAIDLDRSIANGSAVYDEAHAFTDRGENVISLNLATSYQVNREKVSHSFKLDVQNVTGNEAVIDYYYNTVNQQIEEGTQLSLLPVLSYTLNF</sequence>
<organism evidence="3 4">
    <name type="scientific">Neolewinella xylanilytica</name>
    <dbReference type="NCBI Taxonomy" id="1514080"/>
    <lineage>
        <taxon>Bacteria</taxon>
        <taxon>Pseudomonadati</taxon>
        <taxon>Bacteroidota</taxon>
        <taxon>Saprospiria</taxon>
        <taxon>Saprospirales</taxon>
        <taxon>Lewinellaceae</taxon>
        <taxon>Neolewinella</taxon>
    </lineage>
</organism>
<dbReference type="EMBL" id="PTJC01000005">
    <property type="protein sequence ID" value="PPK87397.1"/>
    <property type="molecule type" value="Genomic_DNA"/>
</dbReference>
<feature type="chain" id="PRO_5015441138" evidence="2">
    <location>
        <begin position="27"/>
        <end position="785"/>
    </location>
</feature>
<dbReference type="RefSeq" id="WP_170067525.1">
    <property type="nucleotide sequence ID" value="NZ_PTJC01000005.1"/>
</dbReference>
<evidence type="ECO:0000313" key="3">
    <source>
        <dbReference type="EMBL" id="PPK87397.1"/>
    </source>
</evidence>
<feature type="signal peptide" evidence="2">
    <location>
        <begin position="1"/>
        <end position="26"/>
    </location>
</feature>
<dbReference type="Proteomes" id="UP000237662">
    <property type="component" value="Unassembled WGS sequence"/>
</dbReference>
<dbReference type="SUPFAM" id="SSF56935">
    <property type="entry name" value="Porins"/>
    <property type="match status" value="1"/>
</dbReference>
<dbReference type="GO" id="GO:0004180">
    <property type="term" value="F:carboxypeptidase activity"/>
    <property type="evidence" value="ECO:0007669"/>
    <property type="project" value="UniProtKB-KW"/>
</dbReference>
<reference evidence="3 4" key="1">
    <citation type="submission" date="2018-02" db="EMBL/GenBank/DDBJ databases">
        <title>Genomic Encyclopedia of Archaeal and Bacterial Type Strains, Phase II (KMG-II): from individual species to whole genera.</title>
        <authorList>
            <person name="Goeker M."/>
        </authorList>
    </citation>
    <scope>NUCLEOTIDE SEQUENCE [LARGE SCALE GENOMIC DNA]</scope>
    <source>
        <strain evidence="3 4">DSM 29526</strain>
    </source>
</reference>
<dbReference type="GO" id="GO:0044718">
    <property type="term" value="P:siderophore transmembrane transport"/>
    <property type="evidence" value="ECO:0007669"/>
    <property type="project" value="TreeGrafter"/>
</dbReference>
<name>A0A2S6I7D9_9BACT</name>
<proteinExistence type="predicted"/>
<dbReference type="Pfam" id="PF13715">
    <property type="entry name" value="CarbopepD_reg_2"/>
    <property type="match status" value="1"/>
</dbReference>
<keyword evidence="4" id="KW-1185">Reference proteome</keyword>
<dbReference type="GO" id="GO:0015344">
    <property type="term" value="F:siderophore uptake transmembrane transporter activity"/>
    <property type="evidence" value="ECO:0007669"/>
    <property type="project" value="TreeGrafter"/>
</dbReference>
<keyword evidence="3" id="KW-0645">Protease</keyword>
<evidence type="ECO:0000313" key="4">
    <source>
        <dbReference type="Proteomes" id="UP000237662"/>
    </source>
</evidence>
<evidence type="ECO:0000256" key="2">
    <source>
        <dbReference type="SAM" id="SignalP"/>
    </source>
</evidence>
<evidence type="ECO:0000256" key="1">
    <source>
        <dbReference type="ARBA" id="ARBA00022729"/>
    </source>
</evidence>
<dbReference type="AlphaFoldDB" id="A0A2S6I7D9"/>
<keyword evidence="1 2" id="KW-0732">Signal</keyword>